<dbReference type="InterPro" id="IPR018078">
    <property type="entry name" value="DNA-binding_RecF_CS"/>
</dbReference>
<dbReference type="PANTHER" id="PTHR32182:SF0">
    <property type="entry name" value="DNA REPLICATION AND REPAIR PROTEIN RECF"/>
    <property type="match status" value="1"/>
</dbReference>
<evidence type="ECO:0000313" key="12">
    <source>
        <dbReference type="EMBL" id="PTQ92681.1"/>
    </source>
</evidence>
<dbReference type="EMBL" id="QAOQ01000011">
    <property type="protein sequence ID" value="PTQ92681.1"/>
    <property type="molecule type" value="Genomic_DNA"/>
</dbReference>
<organism evidence="12 13">
    <name type="scientific">Mucilaginibacter yixingensis</name>
    <dbReference type="NCBI Taxonomy" id="1295612"/>
    <lineage>
        <taxon>Bacteria</taxon>
        <taxon>Pseudomonadati</taxon>
        <taxon>Bacteroidota</taxon>
        <taxon>Sphingobacteriia</taxon>
        <taxon>Sphingobacteriales</taxon>
        <taxon>Sphingobacteriaceae</taxon>
        <taxon>Mucilaginibacter</taxon>
    </lineage>
</organism>
<feature type="domain" description="RecF/RecN/SMC N-terminal" evidence="11">
    <location>
        <begin position="19"/>
        <end position="359"/>
    </location>
</feature>
<keyword evidence="4 9" id="KW-0963">Cytoplasm</keyword>
<comment type="similarity">
    <text evidence="2 9 10">Belongs to the RecF family.</text>
</comment>
<evidence type="ECO:0000256" key="7">
    <source>
        <dbReference type="ARBA" id="ARBA00022840"/>
    </source>
</evidence>
<evidence type="ECO:0000256" key="10">
    <source>
        <dbReference type="RuleBase" id="RU000578"/>
    </source>
</evidence>
<dbReference type="InterPro" id="IPR042174">
    <property type="entry name" value="RecF_2"/>
</dbReference>
<name>A0A2T5J545_9SPHI</name>
<dbReference type="GO" id="GO:0006302">
    <property type="term" value="P:double-strand break repair"/>
    <property type="evidence" value="ECO:0007669"/>
    <property type="project" value="TreeGrafter"/>
</dbReference>
<comment type="function">
    <text evidence="9 10">The RecF protein is involved in DNA metabolism; it is required for DNA replication and normal SOS inducibility. RecF binds preferentially to single-stranded, linear DNA. It also seems to bind ATP.</text>
</comment>
<keyword evidence="6 9" id="KW-0547">Nucleotide-binding</keyword>
<dbReference type="Gene3D" id="1.20.1050.90">
    <property type="entry name" value="RecF/RecN/SMC, N-terminal domain"/>
    <property type="match status" value="1"/>
</dbReference>
<gene>
    <name evidence="9" type="primary">recF</name>
    <name evidence="12" type="ORF">C8P68_11158</name>
</gene>
<dbReference type="SUPFAM" id="SSF52540">
    <property type="entry name" value="P-loop containing nucleoside triphosphate hydrolases"/>
    <property type="match status" value="1"/>
</dbReference>
<dbReference type="InterPro" id="IPR003395">
    <property type="entry name" value="RecF/RecN/SMC_N"/>
</dbReference>
<evidence type="ECO:0000313" key="13">
    <source>
        <dbReference type="Proteomes" id="UP000244168"/>
    </source>
</evidence>
<dbReference type="GO" id="GO:0005524">
    <property type="term" value="F:ATP binding"/>
    <property type="evidence" value="ECO:0007669"/>
    <property type="project" value="UniProtKB-UniRule"/>
</dbReference>
<accession>A0A2T5J545</accession>
<dbReference type="InterPro" id="IPR001238">
    <property type="entry name" value="DNA-binding_RecF"/>
</dbReference>
<protein>
    <recommendedName>
        <fullName evidence="3 9">DNA replication and repair protein RecF</fullName>
    </recommendedName>
</protein>
<evidence type="ECO:0000256" key="3">
    <source>
        <dbReference type="ARBA" id="ARBA00020170"/>
    </source>
</evidence>
<dbReference type="InterPro" id="IPR027417">
    <property type="entry name" value="P-loop_NTPase"/>
</dbReference>
<evidence type="ECO:0000256" key="1">
    <source>
        <dbReference type="ARBA" id="ARBA00004496"/>
    </source>
</evidence>
<keyword evidence="7 9" id="KW-0067">ATP-binding</keyword>
<dbReference type="Pfam" id="PF02463">
    <property type="entry name" value="SMC_N"/>
    <property type="match status" value="1"/>
</dbReference>
<dbReference type="Proteomes" id="UP000244168">
    <property type="component" value="Unassembled WGS sequence"/>
</dbReference>
<evidence type="ECO:0000256" key="5">
    <source>
        <dbReference type="ARBA" id="ARBA00022705"/>
    </source>
</evidence>
<keyword evidence="13" id="KW-1185">Reference proteome</keyword>
<dbReference type="GO" id="GO:0009432">
    <property type="term" value="P:SOS response"/>
    <property type="evidence" value="ECO:0007669"/>
    <property type="project" value="UniProtKB-UniRule"/>
</dbReference>
<evidence type="ECO:0000256" key="4">
    <source>
        <dbReference type="ARBA" id="ARBA00022490"/>
    </source>
</evidence>
<reference evidence="12 13" key="1">
    <citation type="submission" date="2018-04" db="EMBL/GenBank/DDBJ databases">
        <title>Genomic Encyclopedia of Archaeal and Bacterial Type Strains, Phase II (KMG-II): from individual species to whole genera.</title>
        <authorList>
            <person name="Goeker M."/>
        </authorList>
    </citation>
    <scope>NUCLEOTIDE SEQUENCE [LARGE SCALE GENOMIC DNA]</scope>
    <source>
        <strain evidence="12 13">DSM 26809</strain>
    </source>
</reference>
<keyword evidence="9 10" id="KW-0227">DNA damage</keyword>
<dbReference type="AlphaFoldDB" id="A0A2T5J545"/>
<keyword evidence="9 10" id="KW-0742">SOS response</keyword>
<keyword evidence="8 9" id="KW-0238">DNA-binding</keyword>
<evidence type="ECO:0000256" key="2">
    <source>
        <dbReference type="ARBA" id="ARBA00008016"/>
    </source>
</evidence>
<keyword evidence="5 9" id="KW-0235">DNA replication</keyword>
<dbReference type="HAMAP" id="MF_00365">
    <property type="entry name" value="RecF"/>
    <property type="match status" value="1"/>
</dbReference>
<comment type="caution">
    <text evidence="12">The sequence shown here is derived from an EMBL/GenBank/DDBJ whole genome shotgun (WGS) entry which is preliminary data.</text>
</comment>
<dbReference type="PANTHER" id="PTHR32182">
    <property type="entry name" value="DNA REPLICATION AND REPAIR PROTEIN RECF"/>
    <property type="match status" value="1"/>
</dbReference>
<feature type="binding site" evidence="9">
    <location>
        <begin position="47"/>
        <end position="54"/>
    </location>
    <ligand>
        <name>ATP</name>
        <dbReference type="ChEBI" id="CHEBI:30616"/>
    </ligand>
</feature>
<dbReference type="GO" id="GO:0006260">
    <property type="term" value="P:DNA replication"/>
    <property type="evidence" value="ECO:0007669"/>
    <property type="project" value="UniProtKB-UniRule"/>
</dbReference>
<dbReference type="PROSITE" id="PS00617">
    <property type="entry name" value="RECF_1"/>
    <property type="match status" value="1"/>
</dbReference>
<dbReference type="PROSITE" id="PS00618">
    <property type="entry name" value="RECF_2"/>
    <property type="match status" value="1"/>
</dbReference>
<sequence>MPCKGKTAGKALPLWPAMYLQQISVINFKNYAEAGLSFSQGVNALTGNNGAGKTNLLDAIHYLSLCKSYFNPIDSQQIKQGCDFFMISGVFDKGEQHDTVACGVKRNQKKQFKRNKKDYQRLADHIGLYPLVMISPYDISIIIEGSEERRKFIDNVISQTDNRYLDELIIYNKILANRNALLKKIAETGRYDAGLLEVLDEQLVASGNRIFEKRRAFMDEFTAIFAELYKYLTDEAEQVDLVYESQLLQTSFAELLIKTTEKDRVLERTTAGIHRDDLAFMVHGMPMKKFGSQGQQKSFLIALKLAQYTFLHRHTGFKPLLLLDDIFDKLDEHRITKLMQMVSNHDFGQVFITDTSTARVCQVFEKINVDVKLFEVEGGLVNA</sequence>
<evidence type="ECO:0000259" key="11">
    <source>
        <dbReference type="Pfam" id="PF02463"/>
    </source>
</evidence>
<dbReference type="NCBIfam" id="TIGR00611">
    <property type="entry name" value="recf"/>
    <property type="match status" value="1"/>
</dbReference>
<keyword evidence="9 10" id="KW-0234">DNA repair</keyword>
<dbReference type="GO" id="GO:0005737">
    <property type="term" value="C:cytoplasm"/>
    <property type="evidence" value="ECO:0007669"/>
    <property type="project" value="UniProtKB-SubCell"/>
</dbReference>
<evidence type="ECO:0000256" key="6">
    <source>
        <dbReference type="ARBA" id="ARBA00022741"/>
    </source>
</evidence>
<evidence type="ECO:0000256" key="8">
    <source>
        <dbReference type="ARBA" id="ARBA00023125"/>
    </source>
</evidence>
<proteinExistence type="inferred from homology"/>
<evidence type="ECO:0000256" key="9">
    <source>
        <dbReference type="HAMAP-Rule" id="MF_00365"/>
    </source>
</evidence>
<dbReference type="Gene3D" id="3.40.50.300">
    <property type="entry name" value="P-loop containing nucleotide triphosphate hydrolases"/>
    <property type="match status" value="1"/>
</dbReference>
<dbReference type="GO" id="GO:0003697">
    <property type="term" value="F:single-stranded DNA binding"/>
    <property type="evidence" value="ECO:0007669"/>
    <property type="project" value="UniProtKB-UniRule"/>
</dbReference>
<comment type="subcellular location">
    <subcellularLocation>
        <location evidence="1 9 10">Cytoplasm</location>
    </subcellularLocation>
</comment>
<dbReference type="GO" id="GO:0000731">
    <property type="term" value="P:DNA synthesis involved in DNA repair"/>
    <property type="evidence" value="ECO:0007669"/>
    <property type="project" value="TreeGrafter"/>
</dbReference>